<dbReference type="AlphaFoldDB" id="A0A6M0K704"/>
<organism evidence="1 2">
    <name type="scientific">Thiorhodococcus minor</name>
    <dbReference type="NCBI Taxonomy" id="57489"/>
    <lineage>
        <taxon>Bacteria</taxon>
        <taxon>Pseudomonadati</taxon>
        <taxon>Pseudomonadota</taxon>
        <taxon>Gammaproteobacteria</taxon>
        <taxon>Chromatiales</taxon>
        <taxon>Chromatiaceae</taxon>
        <taxon>Thiorhodococcus</taxon>
    </lineage>
</organism>
<evidence type="ECO:0000313" key="2">
    <source>
        <dbReference type="Proteomes" id="UP000483379"/>
    </source>
</evidence>
<evidence type="ECO:0000313" key="1">
    <source>
        <dbReference type="EMBL" id="NEV65269.1"/>
    </source>
</evidence>
<name>A0A6M0K704_9GAMM</name>
<accession>A0A6M0K704</accession>
<reference evidence="1 2" key="1">
    <citation type="submission" date="2020-02" db="EMBL/GenBank/DDBJ databases">
        <title>Genome sequences of Thiorhodococcus mannitoliphagus and Thiorhodococcus minor, purple sulfur photosynthetic bacteria in the gammaproteobacterial family, Chromatiaceae.</title>
        <authorList>
            <person name="Aviles F.A."/>
            <person name="Meyer T.E."/>
            <person name="Kyndt J.A."/>
        </authorList>
    </citation>
    <scope>NUCLEOTIDE SEQUENCE [LARGE SCALE GENOMIC DNA]</scope>
    <source>
        <strain evidence="1 2">DSM 11518</strain>
    </source>
</reference>
<gene>
    <name evidence="1" type="ORF">G3446_26150</name>
</gene>
<dbReference type="Proteomes" id="UP000483379">
    <property type="component" value="Unassembled WGS sequence"/>
</dbReference>
<dbReference type="RefSeq" id="WP_164456592.1">
    <property type="nucleotide sequence ID" value="NZ_JAAIJQ010000195.1"/>
</dbReference>
<proteinExistence type="predicted"/>
<sequence length="74" mass="8077">MMTSQKTLRWQADLSAASLLLAPGWIKAPVEQTAQRVTLRGGYATNFLAILGGTLRDRFLEAPIRPADVRSAHA</sequence>
<dbReference type="EMBL" id="JAAIJQ010000195">
    <property type="protein sequence ID" value="NEV65269.1"/>
    <property type="molecule type" value="Genomic_DNA"/>
</dbReference>
<comment type="caution">
    <text evidence="1">The sequence shown here is derived from an EMBL/GenBank/DDBJ whole genome shotgun (WGS) entry which is preliminary data.</text>
</comment>
<protein>
    <submittedName>
        <fullName evidence="1">Uncharacterized protein</fullName>
    </submittedName>
</protein>
<keyword evidence="2" id="KW-1185">Reference proteome</keyword>